<keyword evidence="2" id="KW-1185">Reference proteome</keyword>
<evidence type="ECO:0000313" key="2">
    <source>
        <dbReference type="Proteomes" id="UP001178507"/>
    </source>
</evidence>
<reference evidence="1" key="1">
    <citation type="submission" date="2023-08" db="EMBL/GenBank/DDBJ databases">
        <authorList>
            <person name="Chen Y."/>
            <person name="Shah S."/>
            <person name="Dougan E. K."/>
            <person name="Thang M."/>
            <person name="Chan C."/>
        </authorList>
    </citation>
    <scope>NUCLEOTIDE SEQUENCE</scope>
</reference>
<dbReference type="Proteomes" id="UP001178507">
    <property type="component" value="Unassembled WGS sequence"/>
</dbReference>
<organism evidence="1 2">
    <name type="scientific">Effrenium voratum</name>
    <dbReference type="NCBI Taxonomy" id="2562239"/>
    <lineage>
        <taxon>Eukaryota</taxon>
        <taxon>Sar</taxon>
        <taxon>Alveolata</taxon>
        <taxon>Dinophyceae</taxon>
        <taxon>Suessiales</taxon>
        <taxon>Symbiodiniaceae</taxon>
        <taxon>Effrenium</taxon>
    </lineage>
</organism>
<comment type="caution">
    <text evidence="1">The sequence shown here is derived from an EMBL/GenBank/DDBJ whole genome shotgun (WGS) entry which is preliminary data.</text>
</comment>
<dbReference type="EMBL" id="CAUJNA010000224">
    <property type="protein sequence ID" value="CAJ1373949.1"/>
    <property type="molecule type" value="Genomic_DNA"/>
</dbReference>
<sequence length="152" mass="15920">MCAPPKCQTSCRPVNPGKCTQKCEPPRCAVICPEKHCEGNTKCGQCKTVCGEPVCRVECQQDCQTNCADPKCDWKCQPTTQCPEPKCELRCGTPQGCLAATDLSGQSGKLQVPVGAQVVSRGLASLDPKEFETEAALAPAPAAAPVLSPATA</sequence>
<evidence type="ECO:0000313" key="1">
    <source>
        <dbReference type="EMBL" id="CAJ1373949.1"/>
    </source>
</evidence>
<dbReference type="AlphaFoldDB" id="A0AA36MIV8"/>
<protein>
    <submittedName>
        <fullName evidence="1">Uncharacterized protein</fullName>
    </submittedName>
</protein>
<gene>
    <name evidence="1" type="ORF">EVOR1521_LOCUS3632</name>
</gene>
<name>A0AA36MIV8_9DINO</name>
<accession>A0AA36MIV8</accession>
<proteinExistence type="predicted"/>